<dbReference type="AlphaFoldDB" id="A0A5N6J4Y0"/>
<dbReference type="Pfam" id="PF00724">
    <property type="entry name" value="Oxidored_FMN"/>
    <property type="match status" value="1"/>
</dbReference>
<dbReference type="Gene3D" id="3.20.20.70">
    <property type="entry name" value="Aldolase class I"/>
    <property type="match status" value="1"/>
</dbReference>
<dbReference type="GO" id="GO:0010181">
    <property type="term" value="F:FMN binding"/>
    <property type="evidence" value="ECO:0007669"/>
    <property type="project" value="InterPro"/>
</dbReference>
<accession>A0A5N6J4Y0</accession>
<proteinExistence type="predicted"/>
<dbReference type="InterPro" id="IPR001155">
    <property type="entry name" value="OxRdtase_FMN_N"/>
</dbReference>
<protein>
    <recommendedName>
        <fullName evidence="1">NADH:flavin oxidoreductase/NADH oxidase N-terminal domain-containing protein</fullName>
    </recommendedName>
</protein>
<keyword evidence="3" id="KW-1185">Reference proteome</keyword>
<dbReference type="SUPFAM" id="SSF51395">
    <property type="entry name" value="FMN-linked oxidoreductases"/>
    <property type="match status" value="1"/>
</dbReference>
<dbReference type="GO" id="GO:0050661">
    <property type="term" value="F:NADP binding"/>
    <property type="evidence" value="ECO:0007669"/>
    <property type="project" value="InterPro"/>
</dbReference>
<dbReference type="Proteomes" id="UP000326289">
    <property type="component" value="Unassembled WGS sequence"/>
</dbReference>
<name>A0A5N6J4Y0_9EURO</name>
<reference evidence="2 3" key="1">
    <citation type="submission" date="2019-04" db="EMBL/GenBank/DDBJ databases">
        <title>Fungal friends and foes A comparative genomics study of 23 Aspergillus species from section Flavi.</title>
        <authorList>
            <consortium name="DOE Joint Genome Institute"/>
            <person name="Kjaerbolling I."/>
            <person name="Vesth T.C."/>
            <person name="Frisvad J.C."/>
            <person name="Nybo J.L."/>
            <person name="Theobald S."/>
            <person name="Kildgaard S."/>
            <person name="Petersen T.I."/>
            <person name="Kuo A."/>
            <person name="Sato A."/>
            <person name="Lyhne E.K."/>
            <person name="Kogle M.E."/>
            <person name="Wiebenga A."/>
            <person name="Kun R.S."/>
            <person name="Lubbers R.J."/>
            <person name="Makela M.R."/>
            <person name="Barry K."/>
            <person name="Chovatia M."/>
            <person name="Clum A."/>
            <person name="Daum C."/>
            <person name="Haridas S."/>
            <person name="He G."/>
            <person name="LaButti K."/>
            <person name="Lipzen A."/>
            <person name="Mondo S."/>
            <person name="Pangilinan J."/>
            <person name="Riley R."/>
            <person name="Salamov A."/>
            <person name="Simmons B.A."/>
            <person name="Magnuson J.K."/>
            <person name="Henrissat B."/>
            <person name="Mortensen U.H."/>
            <person name="Larsen T.O."/>
            <person name="De vries R.P."/>
            <person name="Grigoriev I.V."/>
            <person name="Machida M."/>
            <person name="Baker S.E."/>
            <person name="Andersen M.R."/>
        </authorList>
    </citation>
    <scope>NUCLEOTIDE SEQUENCE [LARGE SCALE GENOMIC DNA]</scope>
    <source>
        <strain evidence="2 3">CBS 117635</strain>
    </source>
</reference>
<evidence type="ECO:0000259" key="1">
    <source>
        <dbReference type="Pfam" id="PF00724"/>
    </source>
</evidence>
<dbReference type="EMBL" id="ML732793">
    <property type="protein sequence ID" value="KAB8273718.1"/>
    <property type="molecule type" value="Genomic_DNA"/>
</dbReference>
<evidence type="ECO:0000313" key="3">
    <source>
        <dbReference type="Proteomes" id="UP000326289"/>
    </source>
</evidence>
<dbReference type="InterPro" id="IPR013785">
    <property type="entry name" value="Aldolase_TIM"/>
</dbReference>
<gene>
    <name evidence="2" type="ORF">BDV30DRAFT_226329</name>
</gene>
<feature type="domain" description="NADH:flavin oxidoreductase/NADH oxidase N-terminal" evidence="1">
    <location>
        <begin position="41"/>
        <end position="388"/>
    </location>
</feature>
<dbReference type="GO" id="GO:0003959">
    <property type="term" value="F:NADPH dehydrogenase activity"/>
    <property type="evidence" value="ECO:0007669"/>
    <property type="project" value="InterPro"/>
</dbReference>
<dbReference type="CDD" id="cd02932">
    <property type="entry name" value="OYE_YqiM_FMN"/>
    <property type="match status" value="1"/>
</dbReference>
<evidence type="ECO:0000313" key="2">
    <source>
        <dbReference type="EMBL" id="KAB8273718.1"/>
    </source>
</evidence>
<organism evidence="2 3">
    <name type="scientific">Aspergillus minisclerotigenes</name>
    <dbReference type="NCBI Taxonomy" id="656917"/>
    <lineage>
        <taxon>Eukaryota</taxon>
        <taxon>Fungi</taxon>
        <taxon>Dikarya</taxon>
        <taxon>Ascomycota</taxon>
        <taxon>Pezizomycotina</taxon>
        <taxon>Eurotiomycetes</taxon>
        <taxon>Eurotiomycetidae</taxon>
        <taxon>Eurotiales</taxon>
        <taxon>Aspergillaceae</taxon>
        <taxon>Aspergillus</taxon>
        <taxon>Aspergillus subgen. Circumdati</taxon>
    </lineage>
</organism>
<dbReference type="PANTHER" id="PTHR43303">
    <property type="entry name" value="NADPH DEHYDROGENASE C23G7.10C-RELATED"/>
    <property type="match status" value="1"/>
</dbReference>
<dbReference type="PANTHER" id="PTHR43303:SF2">
    <property type="entry name" value="INDOLEAMINE 2,3-DIOXYGENASE PYRROLE 2,3-DIOXYGENASE (AFU_ORTHOLOGUE AFUA_5G01450"/>
    <property type="match status" value="1"/>
</dbReference>
<sequence length="478" mass="51952">MVSPPGLLGLNVPAPNVSYFTPKHRQSPGTPVNIDASTPTLFTPLNIRDVTLRNRITVAPMCQFSTAPEGPSIGALTDYHIATLGHFALKGAALVFVEATGVQPNGRISPYCPGLWDDAQIPALKRVFDFVKSQGALAGIQLAHAGRKSSTAAPWVAGSTELRKASLRAGKEQYGWPEDVVGPSGGIEHTWDGLGLREEGGYWPPRALTGDEIKELVGDWAKAARRAVQAGADVIEIHAAHGYLIHQFLSPVSNHRTDSYGGSFENRTRLLLEIIKSVRKEMPAGMPLFLRVSSTEWLESTEIGRKYGTWTVEDTIRLAKLLPEAGVDLLDVSSGGNHPMQTVNSFLTKDYQTKIAARIRKELKQSGVNLLIGAVGMITEAEQARDLVEADKLLSQEAKDAADVTDAKQGNEPSADVLLIGRQFLREPEWVLRVAWKLGVDVAWPSQYLRAQMAWARRLSGSSRQLGKPPAQGLKALI</sequence>
<dbReference type="InterPro" id="IPR044152">
    <property type="entry name" value="YqjM-like"/>
</dbReference>